<dbReference type="EMBL" id="JAPFFK010000019">
    <property type="protein sequence ID" value="KAJ6686632.1"/>
    <property type="molecule type" value="Genomic_DNA"/>
</dbReference>
<accession>A0A9Q0PER2</accession>
<proteinExistence type="predicted"/>
<keyword evidence="1" id="KW-0812">Transmembrane</keyword>
<sequence>MYYSSIFAKLTLQHVERVCIKFIALSFELFQTSCKNPLAAAIASICDQTMAFSSQSVMHAVLCECLKKLWQNTLKAVFSSGNGSSILFSYVGVSVLFWFGCAILTVMCGDSFLPCLQGDLIM</sequence>
<keyword evidence="3" id="KW-1185">Reference proteome</keyword>
<name>A0A9Q0PER2_SALPP</name>
<comment type="caution">
    <text evidence="2">The sequence shown here is derived from an EMBL/GenBank/DDBJ whole genome shotgun (WGS) entry which is preliminary data.</text>
</comment>
<dbReference type="Proteomes" id="UP001151532">
    <property type="component" value="Chromosome 2"/>
</dbReference>
<evidence type="ECO:0000256" key="1">
    <source>
        <dbReference type="SAM" id="Phobius"/>
    </source>
</evidence>
<protein>
    <submittedName>
        <fullName evidence="2">Uncharacterized protein</fullName>
    </submittedName>
</protein>
<evidence type="ECO:0000313" key="2">
    <source>
        <dbReference type="EMBL" id="KAJ6686632.1"/>
    </source>
</evidence>
<dbReference type="AlphaFoldDB" id="A0A9Q0PER2"/>
<reference evidence="2" key="2">
    <citation type="journal article" date="2023" name="Int. J. Mol. Sci.">
        <title>De Novo Assembly and Annotation of 11 Diverse Shrub Willow (Salix) Genomes Reveals Novel Gene Organization in Sex-Linked Regions.</title>
        <authorList>
            <person name="Hyden B."/>
            <person name="Feng K."/>
            <person name="Yates T.B."/>
            <person name="Jawdy S."/>
            <person name="Cereghino C."/>
            <person name="Smart L.B."/>
            <person name="Muchero W."/>
        </authorList>
    </citation>
    <scope>NUCLEOTIDE SEQUENCE</scope>
    <source>
        <tissue evidence="2">Shoot tip</tissue>
    </source>
</reference>
<reference evidence="2" key="1">
    <citation type="submission" date="2022-11" db="EMBL/GenBank/DDBJ databases">
        <authorList>
            <person name="Hyden B.L."/>
            <person name="Feng K."/>
            <person name="Yates T."/>
            <person name="Jawdy S."/>
            <person name="Smart L.B."/>
            <person name="Muchero W."/>
        </authorList>
    </citation>
    <scope>NUCLEOTIDE SEQUENCE</scope>
    <source>
        <tissue evidence="2">Shoot tip</tissue>
    </source>
</reference>
<gene>
    <name evidence="2" type="ORF">OIU79_016408</name>
</gene>
<keyword evidence="1" id="KW-1133">Transmembrane helix</keyword>
<organism evidence="2 3">
    <name type="scientific">Salix purpurea</name>
    <name type="common">Purple osier willow</name>
    <dbReference type="NCBI Taxonomy" id="77065"/>
    <lineage>
        <taxon>Eukaryota</taxon>
        <taxon>Viridiplantae</taxon>
        <taxon>Streptophyta</taxon>
        <taxon>Embryophyta</taxon>
        <taxon>Tracheophyta</taxon>
        <taxon>Spermatophyta</taxon>
        <taxon>Magnoliopsida</taxon>
        <taxon>eudicotyledons</taxon>
        <taxon>Gunneridae</taxon>
        <taxon>Pentapetalae</taxon>
        <taxon>rosids</taxon>
        <taxon>fabids</taxon>
        <taxon>Malpighiales</taxon>
        <taxon>Salicaceae</taxon>
        <taxon>Saliceae</taxon>
        <taxon>Salix</taxon>
    </lineage>
</organism>
<feature type="transmembrane region" description="Helical" evidence="1">
    <location>
        <begin position="87"/>
        <end position="107"/>
    </location>
</feature>
<keyword evidence="1" id="KW-0472">Membrane</keyword>
<evidence type="ECO:0000313" key="3">
    <source>
        <dbReference type="Proteomes" id="UP001151532"/>
    </source>
</evidence>